<protein>
    <submittedName>
        <fullName evidence="2">VOC family protein</fullName>
    </submittedName>
</protein>
<reference evidence="2 3" key="1">
    <citation type="submission" date="2020-02" db="EMBL/GenBank/DDBJ databases">
        <authorList>
            <person name="Zheng R.K."/>
            <person name="Sun C.M."/>
        </authorList>
    </citation>
    <scope>NUCLEOTIDE SEQUENCE [LARGE SCALE GENOMIC DNA]</scope>
    <source>
        <strain evidence="3">zrk13</strain>
    </source>
</reference>
<proteinExistence type="predicted"/>
<dbReference type="Proteomes" id="UP000514720">
    <property type="component" value="Chromosome"/>
</dbReference>
<dbReference type="KEGG" id="xcl:G4Z02_09115"/>
<dbReference type="InterPro" id="IPR037523">
    <property type="entry name" value="VOC_core"/>
</dbReference>
<organism evidence="2 3">
    <name type="scientific">Candidatus Xianfuyuplasma coldseepsis</name>
    <dbReference type="NCBI Taxonomy" id="2782163"/>
    <lineage>
        <taxon>Bacteria</taxon>
        <taxon>Bacillati</taxon>
        <taxon>Mycoplasmatota</taxon>
        <taxon>Mollicutes</taxon>
        <taxon>Candidatus Izemoplasmatales</taxon>
        <taxon>Candidatus Izemoplasmataceae</taxon>
        <taxon>Candidatus Xianfuyuplasma</taxon>
    </lineage>
</organism>
<sequence length="132" mass="15389">MGKVTGVGGVFLGLKGNDQEIRDWYEQYLGMNMSPYGTSFIDGDQLTLVSFTRSNQEGVPYINFRVDSIDEVLSIVQNQGCKITSEVAEYNYGKFAQFQDPFGNYIELWEPYEEEYRKMVQQEIFEYRQKKD</sequence>
<dbReference type="CDD" id="cd06587">
    <property type="entry name" value="VOC"/>
    <property type="match status" value="1"/>
</dbReference>
<dbReference type="InterPro" id="IPR004360">
    <property type="entry name" value="Glyas_Fos-R_dOase_dom"/>
</dbReference>
<dbReference type="RefSeq" id="WP_258877712.1">
    <property type="nucleotide sequence ID" value="NZ_CP048914.1"/>
</dbReference>
<dbReference type="EMBL" id="CP048914">
    <property type="protein sequence ID" value="QMS85900.1"/>
    <property type="molecule type" value="Genomic_DNA"/>
</dbReference>
<name>A0A7L7KSV8_9MOLU</name>
<dbReference type="Gene3D" id="3.10.180.10">
    <property type="entry name" value="2,3-Dihydroxybiphenyl 1,2-Dioxygenase, domain 1"/>
    <property type="match status" value="1"/>
</dbReference>
<dbReference type="InterPro" id="IPR029068">
    <property type="entry name" value="Glyas_Bleomycin-R_OHBP_Dase"/>
</dbReference>
<evidence type="ECO:0000313" key="3">
    <source>
        <dbReference type="Proteomes" id="UP000514720"/>
    </source>
</evidence>
<feature type="domain" description="VOC" evidence="1">
    <location>
        <begin position="6"/>
        <end position="111"/>
    </location>
</feature>
<keyword evidence="3" id="KW-1185">Reference proteome</keyword>
<gene>
    <name evidence="2" type="ORF">G4Z02_09115</name>
</gene>
<evidence type="ECO:0000313" key="2">
    <source>
        <dbReference type="EMBL" id="QMS85900.1"/>
    </source>
</evidence>
<dbReference type="SUPFAM" id="SSF54593">
    <property type="entry name" value="Glyoxalase/Bleomycin resistance protein/Dihydroxybiphenyl dioxygenase"/>
    <property type="match status" value="1"/>
</dbReference>
<dbReference type="Pfam" id="PF00903">
    <property type="entry name" value="Glyoxalase"/>
    <property type="match status" value="1"/>
</dbReference>
<evidence type="ECO:0000259" key="1">
    <source>
        <dbReference type="PROSITE" id="PS51819"/>
    </source>
</evidence>
<dbReference type="AlphaFoldDB" id="A0A7L7KSV8"/>
<dbReference type="PROSITE" id="PS51819">
    <property type="entry name" value="VOC"/>
    <property type="match status" value="1"/>
</dbReference>
<accession>A0A7L7KSV8</accession>